<evidence type="ECO:0000313" key="7">
    <source>
        <dbReference type="EMBL" id="NJP98885.1"/>
    </source>
</evidence>
<dbReference type="RefSeq" id="WP_168022172.1">
    <property type="nucleotide sequence ID" value="NZ_JAATEP010000120.1"/>
</dbReference>
<evidence type="ECO:0000259" key="6">
    <source>
        <dbReference type="Pfam" id="PF13700"/>
    </source>
</evidence>
<sequence length="1012" mass="111942">MSTRMFSEDQLERLRSFPDISREDLIRYFTLTPADVAFIDPGRGRGPGDRLGLAVQLATLPWLGFVPDEVSSAPPVAVARLAERLGIDPVVLEGYGERTRTRSDHLRLAAGYLGWKSAPAGSTAMKELEQFLLDRAMEHDSPTLLFNLATEYLMAAKTIRPGVTTLAKMVATARTGATALTWEKVAHLLTGQLRADLDRLLVYDARLKMTRLVWLIKAATDASATSVKNAIDKLLYLRNMDAHTLDVSELAAERRRFLASVGRRSTNQALERREPQRRYPILLAVVAQSAVEQVDEVVMLFDQAVSARESRAKSKTDEALIERAKAGEARQLLLDVILPVLADPSIPDEQIGGLLRNTIGMSKLREVVSEGWKKLPRDHGRLSALHASYTYLRQFTPQVLAAIDFQGGTGTADLMEAVALLKRLNESGGRKVPDGAPTSFVPTRYAEYLAKARKDGDETAYRHYWELCAVLALRDGLCSGDIFVPGSRRYADPATYLYTPEQWAPRRADFCKLVRKPAEAAEAIEQGKQELHAALGQLEQTLAQALPDDTGAVRLDEDDKLVIPPLSAEDVPGEVKELKAELTGMLPFAPIASLLIELDVRTGFLDCFTHAGGRKISTSSEVKRNILSVLIANATNLGLARSSEACGIGYDVLRWTQEWYVREETLREANTCLVNHHHALELSKVFGGGTMSSSDGQRLPVRGKSTTARDMTIHGGQVLSSYTHVSDQHSTFGTKIIVPNAREAHFVLDDFLGNATYLPLFEHTTDTHGVTLINFALFDLVGKLLCPRIRDLGKITLIRDDTPAETVKRYPHAGPLLSTRWNEDLITECWRDLLRMAGSLKYGQATASLVVGKWSAASRQNTLAAALKEWGMLRRTLHAAKYLSDPAYRRKIARQLNKGESLDALRRDLHYAQQGAVTKPALADQTDQAWCLTVLTNTVITWTTEYYSLAVRQLRAAGRDVPDELLAHISPAHSENVNFFGVITVDVEAELAKLDTSGWRPLRPAQLRELGL</sequence>
<evidence type="ECO:0000259" key="5">
    <source>
        <dbReference type="Pfam" id="PF01526"/>
    </source>
</evidence>
<gene>
    <name evidence="7" type="ORF">HCN51_57325</name>
</gene>
<dbReference type="EMBL" id="JAATEP010000120">
    <property type="protein sequence ID" value="NJP98885.1"/>
    <property type="molecule type" value="Genomic_DNA"/>
</dbReference>
<dbReference type="InterPro" id="IPR025296">
    <property type="entry name" value="DUF4158"/>
</dbReference>
<evidence type="ECO:0000256" key="4">
    <source>
        <dbReference type="ARBA" id="ARBA00023172"/>
    </source>
</evidence>
<keyword evidence="8" id="KW-1185">Reference proteome</keyword>
<evidence type="ECO:0000313" key="8">
    <source>
        <dbReference type="Proteomes" id="UP000696294"/>
    </source>
</evidence>
<evidence type="ECO:0000256" key="3">
    <source>
        <dbReference type="ARBA" id="ARBA00023125"/>
    </source>
</evidence>
<dbReference type="Proteomes" id="UP000696294">
    <property type="component" value="Unassembled WGS sequence"/>
</dbReference>
<dbReference type="Pfam" id="PF13700">
    <property type="entry name" value="DUF4158"/>
    <property type="match status" value="1"/>
</dbReference>
<dbReference type="InterPro" id="IPR002513">
    <property type="entry name" value="Tn3_Tnp_DDE_dom"/>
</dbReference>
<feature type="domain" description="Tn3 transposase DDE" evidence="5">
    <location>
        <begin position="594"/>
        <end position="981"/>
    </location>
</feature>
<name>A0ABX1BR25_9ACTN</name>
<reference evidence="7 8" key="1">
    <citation type="submission" date="2020-03" db="EMBL/GenBank/DDBJ databases">
        <title>WGS of actinomycetes isolated from Thailand.</title>
        <authorList>
            <person name="Thawai C."/>
        </authorList>
    </citation>
    <scope>NUCLEOTIDE SEQUENCE [LARGE SCALE GENOMIC DNA]</scope>
    <source>
        <strain evidence="7 8">FMUSA5-5</strain>
    </source>
</reference>
<keyword evidence="4" id="KW-0233">DNA recombination</keyword>
<organism evidence="7 8">
    <name type="scientific">Nonomuraea composti</name>
    <dbReference type="NCBI Taxonomy" id="2720023"/>
    <lineage>
        <taxon>Bacteria</taxon>
        <taxon>Bacillati</taxon>
        <taxon>Actinomycetota</taxon>
        <taxon>Actinomycetes</taxon>
        <taxon>Streptosporangiales</taxon>
        <taxon>Streptosporangiaceae</taxon>
        <taxon>Nonomuraea</taxon>
    </lineage>
</organism>
<keyword evidence="2" id="KW-0815">Transposition</keyword>
<evidence type="ECO:0000256" key="2">
    <source>
        <dbReference type="ARBA" id="ARBA00022578"/>
    </source>
</evidence>
<dbReference type="InterPro" id="IPR047653">
    <property type="entry name" value="Tn3-like_transpos"/>
</dbReference>
<dbReference type="Pfam" id="PF01526">
    <property type="entry name" value="DDE_Tnp_Tn3"/>
    <property type="match status" value="1"/>
</dbReference>
<comment type="similarity">
    <text evidence="1">Belongs to the transposase 7 family.</text>
</comment>
<keyword evidence="3" id="KW-0238">DNA-binding</keyword>
<proteinExistence type="inferred from homology"/>
<feature type="domain" description="DUF4158" evidence="6">
    <location>
        <begin position="6"/>
        <end position="173"/>
    </location>
</feature>
<comment type="caution">
    <text evidence="7">The sequence shown here is derived from an EMBL/GenBank/DDBJ whole genome shotgun (WGS) entry which is preliminary data.</text>
</comment>
<dbReference type="NCBIfam" id="NF033527">
    <property type="entry name" value="transpos_Tn3"/>
    <property type="match status" value="1"/>
</dbReference>
<accession>A0ABX1BR25</accession>
<protein>
    <submittedName>
        <fullName evidence="7">Tn3 family transposase</fullName>
    </submittedName>
</protein>
<evidence type="ECO:0000256" key="1">
    <source>
        <dbReference type="ARBA" id="ARBA00009402"/>
    </source>
</evidence>